<organism evidence="6 7">
    <name type="scientific">Copranaerobaculum intestinale</name>
    <dbReference type="NCBI Taxonomy" id="2692629"/>
    <lineage>
        <taxon>Bacteria</taxon>
        <taxon>Bacillati</taxon>
        <taxon>Bacillota</taxon>
        <taxon>Erysipelotrichia</taxon>
        <taxon>Erysipelotrichales</taxon>
        <taxon>Erysipelotrichaceae</taxon>
        <taxon>Copranaerobaculum</taxon>
    </lineage>
</organism>
<reference evidence="6 7" key="2">
    <citation type="submission" date="2020-01" db="EMBL/GenBank/DDBJ databases">
        <title>Clostridiaceae sp. nov. isolated from the gut of human by culturomics.</title>
        <authorList>
            <person name="Chang Y."/>
        </authorList>
    </citation>
    <scope>NUCLEOTIDE SEQUENCE [LARGE SCALE GENOMIC DNA]</scope>
    <source>
        <strain evidence="6 7">DONG20-135</strain>
    </source>
</reference>
<name>A0A6N8U7R1_9FIRM</name>
<dbReference type="RefSeq" id="WP_160624226.1">
    <property type="nucleotide sequence ID" value="NZ_WUUQ01000001.1"/>
</dbReference>
<dbReference type="GO" id="GO:0005829">
    <property type="term" value="C:cytosol"/>
    <property type="evidence" value="ECO:0007669"/>
    <property type="project" value="TreeGrafter"/>
</dbReference>
<comment type="caution">
    <text evidence="6">The sequence shown here is derived from an EMBL/GenBank/DDBJ whole genome shotgun (WGS) entry which is preliminary data.</text>
</comment>
<keyword evidence="4" id="KW-1133">Transmembrane helix</keyword>
<dbReference type="GO" id="GO:0006298">
    <property type="term" value="P:mismatch repair"/>
    <property type="evidence" value="ECO:0007669"/>
    <property type="project" value="InterPro"/>
</dbReference>
<keyword evidence="2" id="KW-0067">ATP-binding</keyword>
<evidence type="ECO:0000256" key="3">
    <source>
        <dbReference type="ARBA" id="ARBA00023125"/>
    </source>
</evidence>
<dbReference type="PANTHER" id="PTHR11361">
    <property type="entry name" value="DNA MISMATCH REPAIR PROTEIN MUTS FAMILY MEMBER"/>
    <property type="match status" value="1"/>
</dbReference>
<dbReference type="GO" id="GO:0140664">
    <property type="term" value="F:ATP-dependent DNA damage sensor activity"/>
    <property type="evidence" value="ECO:0007669"/>
    <property type="project" value="InterPro"/>
</dbReference>
<evidence type="ECO:0000256" key="4">
    <source>
        <dbReference type="SAM" id="Phobius"/>
    </source>
</evidence>
<evidence type="ECO:0000313" key="6">
    <source>
        <dbReference type="EMBL" id="MXQ72743.1"/>
    </source>
</evidence>
<dbReference type="SUPFAM" id="SSF48334">
    <property type="entry name" value="DNA repair protein MutS, domain III"/>
    <property type="match status" value="1"/>
</dbReference>
<dbReference type="PANTHER" id="PTHR11361:SF152">
    <property type="entry name" value="DNA MISMATCH REPAIR PROTEIN"/>
    <property type="match status" value="1"/>
</dbReference>
<feature type="domain" description="DNA mismatch repair proteins mutS family" evidence="5">
    <location>
        <begin position="326"/>
        <end position="511"/>
    </location>
</feature>
<dbReference type="AlphaFoldDB" id="A0A6N8U7R1"/>
<keyword evidence="4" id="KW-0812">Transmembrane</keyword>
<dbReference type="Gene3D" id="3.40.50.300">
    <property type="entry name" value="P-loop containing nucleotide triphosphate hydrolases"/>
    <property type="match status" value="1"/>
</dbReference>
<dbReference type="GO" id="GO:0005524">
    <property type="term" value="F:ATP binding"/>
    <property type="evidence" value="ECO:0007669"/>
    <property type="project" value="UniProtKB-KW"/>
</dbReference>
<dbReference type="InterPro" id="IPR045076">
    <property type="entry name" value="MutS"/>
</dbReference>
<dbReference type="InterPro" id="IPR000432">
    <property type="entry name" value="DNA_mismatch_repair_MutS_C"/>
</dbReference>
<dbReference type="InterPro" id="IPR036187">
    <property type="entry name" value="DNA_mismatch_repair_MutS_sf"/>
</dbReference>
<keyword evidence="3" id="KW-0238">DNA-binding</keyword>
<sequence length="524" mass="60407">MKNKFLFLDGRFGMEPLFPIKDDEISTVHKYYRSFLDTSLHTLDDITWNDLDLDTIYRNMNATYSGAGDFMLYGMLRQPCLSNESLHHRLTVMNWARNEVEERDAVIHHLYGAGKRYEDDLEQPFQHDYSNSSRQYRSRALVYSMFISAAFAFLMPMPFAVIAGVLLIYNIFRSFILHKQLENEMDSLVYMLSHIETVHQLAAEPFTGLPGLKKHLEELSEAMHDVHARRSLDYFEKSSSTLNFLFQSESIYYDKYAKAIYERQDIVRDIFQTIGTLDACIAAASYQDYAHASDNVLLSEEGRFIDATDMIHPLLENPVSNHVDIHENRLITGSNATGKSTYLKMIAINAIFAQSFHFAFAKQYRASYFKIATSMTLHDDLFQNESTFVAEVKSLHSLLELCHDDIPALCMVDEILRGTNTLERIAASSAILHQFAQSNCICLGATHDIELTHILEKDYQNYHFTEKMEKDKMVFDYKIHRGPTTTRNAISLLKILGYQSDLIEQAKSRLNHFEQQGEWETIAS</sequence>
<dbReference type="Pfam" id="PF00488">
    <property type="entry name" value="MutS_V"/>
    <property type="match status" value="1"/>
</dbReference>
<dbReference type="SUPFAM" id="SSF52540">
    <property type="entry name" value="P-loop containing nucleoside triphosphate hydrolases"/>
    <property type="match status" value="1"/>
</dbReference>
<gene>
    <name evidence="6" type="ORF">GSF08_02125</name>
</gene>
<proteinExistence type="predicted"/>
<evidence type="ECO:0000256" key="1">
    <source>
        <dbReference type="ARBA" id="ARBA00022741"/>
    </source>
</evidence>
<accession>A0A6N8U7R1</accession>
<evidence type="ECO:0000256" key="2">
    <source>
        <dbReference type="ARBA" id="ARBA00022840"/>
    </source>
</evidence>
<dbReference type="InterPro" id="IPR027417">
    <property type="entry name" value="P-loop_NTPase"/>
</dbReference>
<dbReference type="SMART" id="SM00534">
    <property type="entry name" value="MUTSac"/>
    <property type="match status" value="1"/>
</dbReference>
<keyword evidence="7" id="KW-1185">Reference proteome</keyword>
<dbReference type="Proteomes" id="UP000434036">
    <property type="component" value="Unassembled WGS sequence"/>
</dbReference>
<evidence type="ECO:0000313" key="7">
    <source>
        <dbReference type="Proteomes" id="UP000434036"/>
    </source>
</evidence>
<keyword evidence="4" id="KW-0472">Membrane</keyword>
<keyword evidence="1" id="KW-0547">Nucleotide-binding</keyword>
<feature type="transmembrane region" description="Helical" evidence="4">
    <location>
        <begin position="140"/>
        <end position="169"/>
    </location>
</feature>
<protein>
    <recommendedName>
        <fullName evidence="5">DNA mismatch repair proteins mutS family domain-containing protein</fullName>
    </recommendedName>
</protein>
<dbReference type="EMBL" id="WUUQ01000001">
    <property type="protein sequence ID" value="MXQ72743.1"/>
    <property type="molecule type" value="Genomic_DNA"/>
</dbReference>
<reference evidence="6 7" key="1">
    <citation type="submission" date="2019-12" db="EMBL/GenBank/DDBJ databases">
        <authorList>
            <person name="Yang R."/>
        </authorList>
    </citation>
    <scope>NUCLEOTIDE SEQUENCE [LARGE SCALE GENOMIC DNA]</scope>
    <source>
        <strain evidence="6 7">DONG20-135</strain>
    </source>
</reference>
<dbReference type="GO" id="GO:0030983">
    <property type="term" value="F:mismatched DNA binding"/>
    <property type="evidence" value="ECO:0007669"/>
    <property type="project" value="InterPro"/>
</dbReference>
<evidence type="ECO:0000259" key="5">
    <source>
        <dbReference type="SMART" id="SM00534"/>
    </source>
</evidence>